<keyword evidence="2" id="KW-0418">Kinase</keyword>
<dbReference type="Gene3D" id="3.30.420.40">
    <property type="match status" value="2"/>
</dbReference>
<proteinExistence type="inferred from homology"/>
<dbReference type="PROSITE" id="PS01125">
    <property type="entry name" value="ROK"/>
    <property type="match status" value="1"/>
</dbReference>
<gene>
    <name evidence="2" type="ORF">GGQ64_001409</name>
</gene>
<dbReference type="SUPFAM" id="SSF46785">
    <property type="entry name" value="Winged helix' DNA-binding domain"/>
    <property type="match status" value="1"/>
</dbReference>
<evidence type="ECO:0000313" key="2">
    <source>
        <dbReference type="EMBL" id="MBB3976220.1"/>
    </source>
</evidence>
<name>A0A7W6GI85_9HYPH</name>
<dbReference type="AlphaFoldDB" id="A0A7W6GI85"/>
<dbReference type="Proteomes" id="UP000574761">
    <property type="component" value="Unassembled WGS sequence"/>
</dbReference>
<keyword evidence="3" id="KW-1185">Reference proteome</keyword>
<comment type="similarity">
    <text evidence="1">Belongs to the ROK (NagC/XylR) family.</text>
</comment>
<dbReference type="InterPro" id="IPR049874">
    <property type="entry name" value="ROK_cs"/>
</dbReference>
<dbReference type="GO" id="GO:0016301">
    <property type="term" value="F:kinase activity"/>
    <property type="evidence" value="ECO:0007669"/>
    <property type="project" value="UniProtKB-KW"/>
</dbReference>
<organism evidence="2 3">
    <name type="scientific">Mycoplana azooxidifex</name>
    <dbReference type="NCBI Taxonomy" id="1636188"/>
    <lineage>
        <taxon>Bacteria</taxon>
        <taxon>Pseudomonadati</taxon>
        <taxon>Pseudomonadota</taxon>
        <taxon>Alphaproteobacteria</taxon>
        <taxon>Hyphomicrobiales</taxon>
        <taxon>Rhizobiaceae</taxon>
        <taxon>Mycoplana</taxon>
    </lineage>
</organism>
<dbReference type="PANTHER" id="PTHR18964">
    <property type="entry name" value="ROK (REPRESSOR, ORF, KINASE) FAMILY"/>
    <property type="match status" value="1"/>
</dbReference>
<dbReference type="EMBL" id="JACIEE010000003">
    <property type="protein sequence ID" value="MBB3976220.1"/>
    <property type="molecule type" value="Genomic_DNA"/>
</dbReference>
<dbReference type="SUPFAM" id="SSF53067">
    <property type="entry name" value="Actin-like ATPase domain"/>
    <property type="match status" value="1"/>
</dbReference>
<protein>
    <submittedName>
        <fullName evidence="2">Putative NBD/HSP70 family sugar kinase</fullName>
    </submittedName>
</protein>
<dbReference type="Pfam" id="PF00480">
    <property type="entry name" value="ROK"/>
    <property type="match status" value="1"/>
</dbReference>
<dbReference type="InterPro" id="IPR036388">
    <property type="entry name" value="WH-like_DNA-bd_sf"/>
</dbReference>
<dbReference type="PANTHER" id="PTHR18964:SF149">
    <property type="entry name" value="BIFUNCTIONAL UDP-N-ACETYLGLUCOSAMINE 2-EPIMERASE_N-ACETYLMANNOSAMINE KINASE"/>
    <property type="match status" value="1"/>
</dbReference>
<evidence type="ECO:0000313" key="3">
    <source>
        <dbReference type="Proteomes" id="UP000574761"/>
    </source>
</evidence>
<sequence length="398" mass="42627">MNDPIVASSPKKIRQNNEIAALRALHRAGRLSRADLARIMKLNRSSSGHIIAELTADGLVREVEEEEPVRKSHARAGRPGVLLELVPQAVLFVGIEIGVEHITCVEIDLAGTVVNVKTEPFDGPQHNAEKAIRHAIDLSLSGMPKDSLRRLEGVGISTPSQLSRDGTIHLAPLLGWKNVNLVELARNELPVKVPVMVENDANAFAIGAGYSGPELNEGVTLFVVMESGVGGGILVEGRLLRGAHGLAGEIGHMYIGGEAGSEQNLEQIVGLSSILSSYRAVTDRRGTSFDDFLADVRDRAPDAVSIAENWAKALGYALAQICRVIDADRIVLGGSVAKLYPLVAARLTAHMKSAQEPSFPLPTLLLNREAIYGSAFGAACMVHQRYLSPESNRFVGDA</sequence>
<reference evidence="2 3" key="1">
    <citation type="submission" date="2020-08" db="EMBL/GenBank/DDBJ databases">
        <title>Genomic Encyclopedia of Type Strains, Phase IV (KMG-IV): sequencing the most valuable type-strain genomes for metagenomic binning, comparative biology and taxonomic classification.</title>
        <authorList>
            <person name="Goeker M."/>
        </authorList>
    </citation>
    <scope>NUCLEOTIDE SEQUENCE [LARGE SCALE GENOMIC DNA]</scope>
    <source>
        <strain evidence="2 3">DSM 100211</strain>
    </source>
</reference>
<dbReference type="InterPro" id="IPR000600">
    <property type="entry name" value="ROK"/>
</dbReference>
<evidence type="ECO:0000256" key="1">
    <source>
        <dbReference type="ARBA" id="ARBA00006479"/>
    </source>
</evidence>
<dbReference type="RefSeq" id="WP_183801191.1">
    <property type="nucleotide sequence ID" value="NZ_JACIEE010000003.1"/>
</dbReference>
<dbReference type="InterPro" id="IPR036390">
    <property type="entry name" value="WH_DNA-bd_sf"/>
</dbReference>
<comment type="caution">
    <text evidence="2">The sequence shown here is derived from an EMBL/GenBank/DDBJ whole genome shotgun (WGS) entry which is preliminary data.</text>
</comment>
<dbReference type="InterPro" id="IPR043129">
    <property type="entry name" value="ATPase_NBD"/>
</dbReference>
<keyword evidence="2" id="KW-0808">Transferase</keyword>
<dbReference type="Gene3D" id="1.10.10.10">
    <property type="entry name" value="Winged helix-like DNA-binding domain superfamily/Winged helix DNA-binding domain"/>
    <property type="match status" value="1"/>
</dbReference>
<accession>A0A7W6GI85</accession>